<protein>
    <recommendedName>
        <fullName evidence="3">Primosomal replication protein PriB/PriC domain protein</fullName>
    </recommendedName>
</protein>
<evidence type="ECO:0000313" key="2">
    <source>
        <dbReference type="Proteomes" id="UP001222680"/>
    </source>
</evidence>
<dbReference type="Proteomes" id="UP001222680">
    <property type="component" value="Chromosome"/>
</dbReference>
<dbReference type="EMBL" id="CP092014">
    <property type="protein sequence ID" value="WFN96470.1"/>
    <property type="molecule type" value="Genomic_DNA"/>
</dbReference>
<dbReference type="RefSeq" id="WP_128574078.1">
    <property type="nucleotide sequence ID" value="NZ_CP113159.1"/>
</dbReference>
<evidence type="ECO:0008006" key="3">
    <source>
        <dbReference type="Google" id="ProtNLM"/>
    </source>
</evidence>
<reference evidence="1 2" key="1">
    <citation type="submission" date="2022-02" db="EMBL/GenBank/DDBJ databases">
        <title>Phenotypic, genotypic and serological characterization of Edwardsiella ictaluri from catfish and ornamental fish species.</title>
        <authorList>
            <person name="Rose D."/>
            <person name="Tekedar H.C."/>
            <person name="Waldbieser G.C."/>
            <person name="Aarattuthodi S."/>
            <person name="Griffin M.J."/>
        </authorList>
    </citation>
    <scope>NUCLEOTIDE SEQUENCE [LARGE SCALE GENOMIC DNA]</scope>
    <source>
        <strain evidence="1 2">13 TAL-140 K3</strain>
    </source>
</reference>
<keyword evidence="2" id="KW-1185">Reference proteome</keyword>
<organism evidence="1 2">
    <name type="scientific">Edwardsiella ictaluri</name>
    <dbReference type="NCBI Taxonomy" id="67780"/>
    <lineage>
        <taxon>Bacteria</taxon>
        <taxon>Pseudomonadati</taxon>
        <taxon>Pseudomonadota</taxon>
        <taxon>Gammaproteobacteria</taxon>
        <taxon>Enterobacterales</taxon>
        <taxon>Hafniaceae</taxon>
        <taxon>Edwardsiella</taxon>
    </lineage>
</organism>
<accession>A0ABY8GG91</accession>
<name>A0ABY8GG91_EDWIC</name>
<sequence length="69" mass="8034">MTLSDIDSMIALYLQAERDVLAGKQVTFQGRTVTSENLSEIRKGRMEWEERRMNAVNPRRLPYSLARFS</sequence>
<evidence type="ECO:0000313" key="1">
    <source>
        <dbReference type="EMBL" id="WFN96470.1"/>
    </source>
</evidence>
<proteinExistence type="predicted"/>
<gene>
    <name evidence="1" type="ORF">MAY91_17450</name>
</gene>